<dbReference type="InterPro" id="IPR046355">
    <property type="entry name" value="Gab1-4-like"/>
</dbReference>
<dbReference type="Pfam" id="PF00169">
    <property type="entry name" value="PH"/>
    <property type="match status" value="1"/>
</dbReference>
<keyword evidence="3" id="KW-1185">Reference proteome</keyword>
<feature type="compositionally biased region" description="Polar residues" evidence="1">
    <location>
        <begin position="147"/>
        <end position="156"/>
    </location>
</feature>
<feature type="region of interest" description="Disordered" evidence="1">
    <location>
        <begin position="267"/>
        <end position="390"/>
    </location>
</feature>
<reference evidence="4" key="1">
    <citation type="submission" date="2025-08" db="UniProtKB">
        <authorList>
            <consortium name="RefSeq"/>
        </authorList>
    </citation>
    <scope>IDENTIFICATION</scope>
</reference>
<accession>A0ABM0JJV3</accession>
<proteinExistence type="predicted"/>
<feature type="compositionally biased region" description="Low complexity" evidence="1">
    <location>
        <begin position="534"/>
        <end position="545"/>
    </location>
</feature>
<feature type="region of interest" description="Disordered" evidence="1">
    <location>
        <begin position="665"/>
        <end position="701"/>
    </location>
</feature>
<feature type="compositionally biased region" description="Basic and acidic residues" evidence="1">
    <location>
        <begin position="689"/>
        <end position="701"/>
    </location>
</feature>
<evidence type="ECO:0000259" key="2">
    <source>
        <dbReference type="PROSITE" id="PS50003"/>
    </source>
</evidence>
<feature type="compositionally biased region" description="Polar residues" evidence="1">
    <location>
        <begin position="377"/>
        <end position="386"/>
    </location>
</feature>
<dbReference type="PROSITE" id="PS50003">
    <property type="entry name" value="PH_DOMAIN"/>
    <property type="match status" value="1"/>
</dbReference>
<feature type="compositionally biased region" description="Low complexity" evidence="1">
    <location>
        <begin position="190"/>
        <end position="202"/>
    </location>
</feature>
<dbReference type="PANTHER" id="PTHR45960:SF2">
    <property type="entry name" value="PROTEIN DAUGHTER OF SEVENLESS"/>
    <property type="match status" value="1"/>
</dbReference>
<feature type="compositionally biased region" description="Basic residues" evidence="1">
    <location>
        <begin position="676"/>
        <end position="687"/>
    </location>
</feature>
<protein>
    <submittedName>
        <fullName evidence="4">GRB2-associated-binding protein 1 isoform X1</fullName>
    </submittedName>
</protein>
<dbReference type="Gene3D" id="2.30.29.30">
    <property type="entry name" value="Pleckstrin-homology domain (PH domain)/Phosphotyrosine-binding domain (PTB)"/>
    <property type="match status" value="1"/>
</dbReference>
<name>A0ABM0JJV3_APLCA</name>
<dbReference type="Proteomes" id="UP000694888">
    <property type="component" value="Unplaced"/>
</dbReference>
<gene>
    <name evidence="4" type="primary">LOC101862636</name>
</gene>
<feature type="region of interest" description="Disordered" evidence="1">
    <location>
        <begin position="409"/>
        <end position="652"/>
    </location>
</feature>
<evidence type="ECO:0000313" key="3">
    <source>
        <dbReference type="Proteomes" id="UP000694888"/>
    </source>
</evidence>
<dbReference type="PANTHER" id="PTHR45960">
    <property type="entry name" value="GRB2-ASSOCIATED-BINDING PROTEIN"/>
    <property type="match status" value="1"/>
</dbReference>
<dbReference type="SUPFAM" id="SSF50729">
    <property type="entry name" value="PH domain-like"/>
    <property type="match status" value="1"/>
</dbReference>
<dbReference type="RefSeq" id="XP_005095359.1">
    <property type="nucleotide sequence ID" value="XM_005095302.3"/>
</dbReference>
<feature type="compositionally biased region" description="Polar residues" evidence="1">
    <location>
        <begin position="329"/>
        <end position="342"/>
    </location>
</feature>
<dbReference type="GeneID" id="101862636"/>
<sequence>MKRGKASTKMTTVVHSGWMTKSPPEGKLHTPFKIFRSQWKKRFFVLSKPSGSLPDQYELHYFKDDRCSNKKGSIDLEQCDQIISSLDSDQFPNLLSIKTVYRHKWRTYYLAADSQQEMSSWVEWLCHVCGLKQEEQPTDIPEAKPPTSANGGTISGSAGAPRPVSPHSGLGIGAPVTTSPPSHNMYPLGSVGATSSSHSFASESRDHGGSRSPSPPSYIMLEECKTGQPHTSEDVPNYVAPPPPVKAAPNVADEEHDDVFLKQHVPAPREVPSRGSASFNVYQVPPARNGGGRFPADDDDSHRTSYDVPPPRRDVSPRMNNVGGGWTDSVVSSSSGRPNTPDSYDYPPPRLDSTTSSEGGDLPPERPPRMTHHVPSPYQNLPSDLNTVIAPPRTHQTTMSIGYDIPRSSLAGRGVVPPPRPCQTSTPSPASSSTLSTITPPPPKPHRPSTSAIHAYLNAPTKRPSSGELKSGGSDTDTSSDRGGAGGGSDQVDASDRFTPPAIPPPRHGSGTDALDGPSVSPHSALYQTPPPSSSSASSSSSGAPARPPARAPPQVPSVSSISSDNSTSQVQDEGCSIFSTQRTRSFKRQHNVNNNIPQNARSRTLPISVPVPAPRPILNSRPRESVSDDEEEATHHPISLLHSMPVPAEPDGELKYIDIDLAVPHSGQDTPRASQGHRHSHAHTNVHSHTERAKESATEYREIDFLKTQALSEAKKVKEKERQNDDHNG</sequence>
<organism evidence="3 4">
    <name type="scientific">Aplysia californica</name>
    <name type="common">California sea hare</name>
    <dbReference type="NCBI Taxonomy" id="6500"/>
    <lineage>
        <taxon>Eukaryota</taxon>
        <taxon>Metazoa</taxon>
        <taxon>Spiralia</taxon>
        <taxon>Lophotrochozoa</taxon>
        <taxon>Mollusca</taxon>
        <taxon>Gastropoda</taxon>
        <taxon>Heterobranchia</taxon>
        <taxon>Euthyneura</taxon>
        <taxon>Tectipleura</taxon>
        <taxon>Aplysiida</taxon>
        <taxon>Aplysioidea</taxon>
        <taxon>Aplysiidae</taxon>
        <taxon>Aplysia</taxon>
    </lineage>
</organism>
<feature type="compositionally biased region" description="Low complexity" evidence="1">
    <location>
        <begin position="557"/>
        <end position="572"/>
    </location>
</feature>
<dbReference type="InterPro" id="IPR011993">
    <property type="entry name" value="PH-like_dom_sf"/>
</dbReference>
<feature type="compositionally biased region" description="Basic and acidic residues" evidence="1">
    <location>
        <begin position="300"/>
        <end position="316"/>
    </location>
</feature>
<feature type="compositionally biased region" description="Pro residues" evidence="1">
    <location>
        <begin position="546"/>
        <end position="556"/>
    </location>
</feature>
<dbReference type="SMART" id="SM00233">
    <property type="entry name" value="PH"/>
    <property type="match status" value="1"/>
</dbReference>
<feature type="domain" description="PH" evidence="2">
    <location>
        <begin position="12"/>
        <end position="130"/>
    </location>
</feature>
<feature type="compositionally biased region" description="Low complexity" evidence="1">
    <location>
        <begin position="424"/>
        <end position="438"/>
    </location>
</feature>
<evidence type="ECO:0000313" key="4">
    <source>
        <dbReference type="RefSeq" id="XP_005095359.1"/>
    </source>
</evidence>
<feature type="region of interest" description="Disordered" evidence="1">
    <location>
        <begin position="137"/>
        <end position="219"/>
    </location>
</feature>
<dbReference type="InterPro" id="IPR001849">
    <property type="entry name" value="PH_domain"/>
</dbReference>
<feature type="compositionally biased region" description="Polar residues" evidence="1">
    <location>
        <begin position="592"/>
        <end position="603"/>
    </location>
</feature>
<evidence type="ECO:0000256" key="1">
    <source>
        <dbReference type="SAM" id="MobiDB-lite"/>
    </source>
</evidence>